<feature type="coiled-coil region" evidence="1">
    <location>
        <begin position="53"/>
        <end position="160"/>
    </location>
</feature>
<dbReference type="EMBL" id="VSFC01000002">
    <property type="protein sequence ID" value="TYA60066.1"/>
    <property type="molecule type" value="Genomic_DNA"/>
</dbReference>
<evidence type="ECO:0000256" key="2">
    <source>
        <dbReference type="SAM" id="Phobius"/>
    </source>
</evidence>
<name>A0A5D0GMD1_9FLAO</name>
<dbReference type="OrthoDB" id="1115172at2"/>
<gene>
    <name evidence="3" type="ORF">FVF61_00135</name>
</gene>
<keyword evidence="2" id="KW-0472">Membrane</keyword>
<sequence length="294" mass="33268">MIVNPQLFNYRLIIGTLVIAIVVLGSYSFSNYNSLKSHQNFIEQETILVQNELDEMIKSYDELKIDNNTIELELKNTRAELQKALVTLTISKPDVSLISKYKSQIAILKKERSKLLSQVEFIQKQNMSLHQEITTISEEFDAQKNHLITLEDENKNLSQAINKMVSLSAVNVSAMALNNLNTTIDVKTNTIKNLDNIEVCLTLISNQFTPIGNKNIYVQILDPDNHLVIERGHVNFKESSLSYSGMTVVNNNYSNIDVCTKINVVAKNTMKEGIYNVIVFQDNVPIGNTQLELN</sequence>
<comment type="caution">
    <text evidence="3">The sequence shown here is derived from an EMBL/GenBank/DDBJ whole genome shotgun (WGS) entry which is preliminary data.</text>
</comment>
<evidence type="ECO:0000256" key="1">
    <source>
        <dbReference type="SAM" id="Coils"/>
    </source>
</evidence>
<dbReference type="RefSeq" id="WP_148452008.1">
    <property type="nucleotide sequence ID" value="NZ_VSFC01000002.1"/>
</dbReference>
<accession>A0A5D0GMD1</accession>
<feature type="transmembrane region" description="Helical" evidence="2">
    <location>
        <begin position="12"/>
        <end position="30"/>
    </location>
</feature>
<organism evidence="3 4">
    <name type="scientific">Formosa maritima</name>
    <dbReference type="NCBI Taxonomy" id="2592046"/>
    <lineage>
        <taxon>Bacteria</taxon>
        <taxon>Pseudomonadati</taxon>
        <taxon>Bacteroidota</taxon>
        <taxon>Flavobacteriia</taxon>
        <taxon>Flavobacteriales</taxon>
        <taxon>Flavobacteriaceae</taxon>
        <taxon>Formosa</taxon>
    </lineage>
</organism>
<evidence type="ECO:0000313" key="3">
    <source>
        <dbReference type="EMBL" id="TYA60066.1"/>
    </source>
</evidence>
<keyword evidence="1" id="KW-0175">Coiled coil</keyword>
<dbReference type="AlphaFoldDB" id="A0A5D0GMD1"/>
<protein>
    <recommendedName>
        <fullName evidence="5">Chromosome partitioning protein ParA</fullName>
    </recommendedName>
</protein>
<proteinExistence type="predicted"/>
<evidence type="ECO:0008006" key="5">
    <source>
        <dbReference type="Google" id="ProtNLM"/>
    </source>
</evidence>
<dbReference type="Proteomes" id="UP000324550">
    <property type="component" value="Unassembled WGS sequence"/>
</dbReference>
<keyword evidence="4" id="KW-1185">Reference proteome</keyword>
<keyword evidence="2" id="KW-1133">Transmembrane helix</keyword>
<reference evidence="3 4" key="1">
    <citation type="submission" date="2019-08" db="EMBL/GenBank/DDBJ databases">
        <title>Formosa sediminis sp. nov., isolated from marine sediment.</title>
        <authorList>
            <person name="Cao W.R."/>
        </authorList>
    </citation>
    <scope>NUCLEOTIDE SEQUENCE [LARGE SCALE GENOMIC DNA]</scope>
    <source>
        <strain evidence="3 4">1494</strain>
    </source>
</reference>
<evidence type="ECO:0000313" key="4">
    <source>
        <dbReference type="Proteomes" id="UP000324550"/>
    </source>
</evidence>
<keyword evidence="2" id="KW-0812">Transmembrane</keyword>